<feature type="compositionally biased region" description="Basic residues" evidence="1">
    <location>
        <begin position="165"/>
        <end position="174"/>
    </location>
</feature>
<dbReference type="Proteomes" id="UP000749293">
    <property type="component" value="Unassembled WGS sequence"/>
</dbReference>
<comment type="caution">
    <text evidence="2">The sequence shown here is derived from an EMBL/GenBank/DDBJ whole genome shotgun (WGS) entry which is preliminary data.</text>
</comment>
<feature type="compositionally biased region" description="Polar residues" evidence="1">
    <location>
        <begin position="33"/>
        <end position="43"/>
    </location>
</feature>
<evidence type="ECO:0000313" key="3">
    <source>
        <dbReference type="Proteomes" id="UP000749293"/>
    </source>
</evidence>
<dbReference type="EMBL" id="JAANYQ010000009">
    <property type="protein sequence ID" value="KAF4122286.1"/>
    <property type="molecule type" value="Genomic_DNA"/>
</dbReference>
<evidence type="ECO:0000256" key="1">
    <source>
        <dbReference type="SAM" id="MobiDB-lite"/>
    </source>
</evidence>
<sequence length="180" mass="18618">MAGPSNFPAEAAKKAQVPDGLKCPRYSRRIQSKSEPFQGSQDSDGSDGELSSIYEATEDADAFVPVRRVSAPPMGPQLQPTTPLPQDAAEDGGGGEGKDVEYGDQGKSAVDAAAAAVAAQGSLTLDATERATSTKPVTSPDMDKGSGTTSSNRGHEGRRGGRGWGRSRRGRGGQRKVTNA</sequence>
<feature type="compositionally biased region" description="Low complexity" evidence="1">
    <location>
        <begin position="109"/>
        <end position="119"/>
    </location>
</feature>
<feature type="compositionally biased region" description="Low complexity" evidence="1">
    <location>
        <begin position="76"/>
        <end position="86"/>
    </location>
</feature>
<organism evidence="2 3">
    <name type="scientific">Geosmithia morbida</name>
    <dbReference type="NCBI Taxonomy" id="1094350"/>
    <lineage>
        <taxon>Eukaryota</taxon>
        <taxon>Fungi</taxon>
        <taxon>Dikarya</taxon>
        <taxon>Ascomycota</taxon>
        <taxon>Pezizomycotina</taxon>
        <taxon>Sordariomycetes</taxon>
        <taxon>Hypocreomycetidae</taxon>
        <taxon>Hypocreales</taxon>
        <taxon>Bionectriaceae</taxon>
        <taxon>Geosmithia</taxon>
    </lineage>
</organism>
<keyword evidence="3" id="KW-1185">Reference proteome</keyword>
<proteinExistence type="predicted"/>
<reference evidence="2" key="1">
    <citation type="submission" date="2020-03" db="EMBL/GenBank/DDBJ databases">
        <title>Site-based positive gene gene selection in Geosmithia morbida across the United States reveals a broad range of putative effectors and factors for local host and environmental adapation.</title>
        <authorList>
            <person name="Onufrak A."/>
            <person name="Murdoch R.W."/>
            <person name="Gazis R."/>
            <person name="Huff M."/>
            <person name="Staton M."/>
            <person name="Klingeman W."/>
            <person name="Hadziabdic D."/>
        </authorList>
    </citation>
    <scope>NUCLEOTIDE SEQUENCE</scope>
    <source>
        <strain evidence="2">1262</strain>
    </source>
</reference>
<protein>
    <submittedName>
        <fullName evidence="2">Uncharacterized protein</fullName>
    </submittedName>
</protein>
<name>A0A9P4YSG5_9HYPO</name>
<feature type="region of interest" description="Disordered" evidence="1">
    <location>
        <begin position="1"/>
        <end position="180"/>
    </location>
</feature>
<dbReference type="RefSeq" id="XP_035320938.1">
    <property type="nucleotide sequence ID" value="XM_035469243.1"/>
</dbReference>
<dbReference type="AlphaFoldDB" id="A0A9P4YSG5"/>
<feature type="compositionally biased region" description="Polar residues" evidence="1">
    <location>
        <begin position="121"/>
        <end position="137"/>
    </location>
</feature>
<accession>A0A9P4YSG5</accession>
<evidence type="ECO:0000313" key="2">
    <source>
        <dbReference type="EMBL" id="KAF4122286.1"/>
    </source>
</evidence>
<dbReference type="OrthoDB" id="5097598at2759"/>
<dbReference type="GeneID" id="55973501"/>
<gene>
    <name evidence="2" type="ORF">GMORB2_7278</name>
</gene>